<dbReference type="AlphaFoldDB" id="A0P7D1"/>
<evidence type="ECO:0000259" key="1">
    <source>
        <dbReference type="Pfam" id="PF05050"/>
    </source>
</evidence>
<dbReference type="InterPro" id="IPR006342">
    <property type="entry name" value="FkbM_mtfrase"/>
</dbReference>
<comment type="caution">
    <text evidence="2">The sequence shown here is derived from an EMBL/GenBank/DDBJ whole genome shotgun (WGS) entry which is preliminary data.</text>
</comment>
<dbReference type="GO" id="GO:0005886">
    <property type="term" value="C:plasma membrane"/>
    <property type="evidence" value="ECO:0007669"/>
    <property type="project" value="TreeGrafter"/>
</dbReference>
<gene>
    <name evidence="2" type="ORF">MB2181_05170</name>
</gene>
<dbReference type="GO" id="GO:0005737">
    <property type="term" value="C:cytoplasm"/>
    <property type="evidence" value="ECO:0007669"/>
    <property type="project" value="GOC"/>
</dbReference>
<dbReference type="PANTHER" id="PTHR34009:SF2">
    <property type="entry name" value="PROTEIN STAR"/>
    <property type="match status" value="1"/>
</dbReference>
<protein>
    <recommendedName>
        <fullName evidence="1">Methyltransferase FkbM domain-containing protein</fullName>
    </recommendedName>
</protein>
<dbReference type="GO" id="GO:0006888">
    <property type="term" value="P:endoplasmic reticulum to Golgi vesicle-mediated transport"/>
    <property type="evidence" value="ECO:0007669"/>
    <property type="project" value="TreeGrafter"/>
</dbReference>
<dbReference type="EMBL" id="AAUX01000001">
    <property type="protein sequence ID" value="EAV47441.1"/>
    <property type="molecule type" value="Genomic_DNA"/>
</dbReference>
<dbReference type="Gene3D" id="3.40.50.150">
    <property type="entry name" value="Vaccinia Virus protein VP39"/>
    <property type="match status" value="1"/>
</dbReference>
<keyword evidence="3" id="KW-1185">Reference proteome</keyword>
<dbReference type="SUPFAM" id="SSF53335">
    <property type="entry name" value="S-adenosyl-L-methionine-dependent methyltransferases"/>
    <property type="match status" value="1"/>
</dbReference>
<dbReference type="Pfam" id="PF05050">
    <property type="entry name" value="Methyltransf_21"/>
    <property type="match status" value="1"/>
</dbReference>
<accession>A0P7D1</accession>
<organism evidence="2 3">
    <name type="scientific">Methylophilales bacterium HTCC2181</name>
    <dbReference type="NCBI Taxonomy" id="383631"/>
    <lineage>
        <taxon>Bacteria</taxon>
        <taxon>Pseudomonadati</taxon>
        <taxon>Pseudomonadota</taxon>
        <taxon>Betaproteobacteria</taxon>
        <taxon>Nitrosomonadales</taxon>
        <taxon>OM43 clade</taxon>
    </lineage>
</organism>
<evidence type="ECO:0000313" key="3">
    <source>
        <dbReference type="Proteomes" id="UP000054262"/>
    </source>
</evidence>
<sequence length="251" mass="29275">MTKIFKKIFWCFGIYLSSKKSYEKLIVESKQANEILQLTLKIHNINENYAKAQLGQDLIALLVNKFKYNGYFVEFGATNGCDLSNSYLLEKKFNWSGILAEPMPRWHKELSKNRKNSLVDRRCVWSLSGEILDFLDVEDGELSTIARYANSDNHANERKKSKKIKVKTISLLDLLKFHDAPKVIDYLSVDTEGSELEILSNFPFNEYRFNFISIEHNYGPNRYLLIDLMKKNGYKQILKGLSKWDDWFVAS</sequence>
<evidence type="ECO:0000313" key="2">
    <source>
        <dbReference type="EMBL" id="EAV47441.1"/>
    </source>
</evidence>
<dbReference type="InterPro" id="IPR029063">
    <property type="entry name" value="SAM-dependent_MTases_sf"/>
</dbReference>
<dbReference type="PANTHER" id="PTHR34009">
    <property type="entry name" value="PROTEIN STAR"/>
    <property type="match status" value="1"/>
</dbReference>
<proteinExistence type="predicted"/>
<dbReference type="GO" id="GO:0016197">
    <property type="term" value="P:endosomal transport"/>
    <property type="evidence" value="ECO:0007669"/>
    <property type="project" value="TreeGrafter"/>
</dbReference>
<dbReference type="Proteomes" id="UP000054262">
    <property type="component" value="Unassembled WGS sequence"/>
</dbReference>
<name>A0P7D1_9PROT</name>
<reference evidence="2 3" key="1">
    <citation type="submission" date="2006-11" db="EMBL/GenBank/DDBJ databases">
        <authorList>
            <person name="Giovannoni S."/>
            <person name="Vergin K."/>
            <person name="Ferriera S."/>
            <person name="Johnson J."/>
            <person name="Kravitz S."/>
            <person name="Beeson K."/>
            <person name="Sutton G."/>
            <person name="Rogers Y.-H."/>
            <person name="Friedman R."/>
            <person name="Frazier M."/>
            <person name="Venter J.C."/>
        </authorList>
    </citation>
    <scope>NUCLEOTIDE SEQUENCE [LARGE SCALE GENOMIC DNA]</scope>
    <source>
        <strain evidence="2 3">HTCC2181</strain>
    </source>
</reference>
<feature type="domain" description="Methyltransferase FkbM" evidence="1">
    <location>
        <begin position="76"/>
        <end position="235"/>
    </location>
</feature>
<dbReference type="InterPro" id="IPR053202">
    <property type="entry name" value="EGF_Rcpt_Signaling_Reg"/>
</dbReference>